<sequence>MLLAKPAHTAYIAAMRAAPCKKPLNFFRSERAVFFPLPEANPGAGALRCLLLLLLTLCLCGCGLLKPKPDDAMSGQAQEQESLEAAWRGEPVPYSLRIKVEDGPSSLEGKMKSVSQLAQLANEPPDSTLALERRARADVDTAVRLLHSQCYYEGSASFSFDEEARPLRVTLTLVAGPRYTLGRADVVYEPSPDVPAPFKDRQREVGFWGLQTEPVPPPSFPPVLPGVAVGKPVVADTLLDAVEALPEKLRTQGYPLAAVAQARYTLDPEKKQVNADISINPGPPALMGGVDVTGNKGVNAAYLQRLTPWIPGDEPWDTELMDDYANHLRGLGLFRSVEVRPKEELLAGKDAADKSGVPLRSKDGPAVLPIEVAVSELPFRSVGGSARYDTDTGLGVEGFWEHRNLFGNGEKLMVSAPIATQVQGIKAAFEKPAFLVREQRLLASGSALREDTEAYKSTSASASAALERRLSRLWWGSLGAGGQSGSIKENDRTEQFYAYAGPRASVRRDSRNNVLNPTRGSEIILKANPNTGFYGESFTVMAGSLEASGYYAPFRKDGRPDDKLVLAGRVEAGAMSGAALHNIPGSLRYYAGGAGSVRGYAYQSIGPEDKNGDPLGGRSFQVINLEARYKITDDVGLVPFLDGGMVYRDEVPRIIGDMDWGAGLGLRYYTPIGPLRLDVGFPLQPRDGDPPVQIYVSIGQSF</sequence>
<dbReference type="RefSeq" id="WP_072311550.1">
    <property type="nucleotide sequence ID" value="NZ_FPIW01000011.1"/>
</dbReference>
<accession>A0AA94HRS4</accession>
<dbReference type="PANTHER" id="PTHR12815:SF42">
    <property type="entry name" value="BACTERIAL SURFACE ANTIGEN (D15) DOMAIN-CONTAINING PROTEIN"/>
    <property type="match status" value="1"/>
</dbReference>
<reference evidence="5" key="1">
    <citation type="submission" date="2016-11" db="EMBL/GenBank/DDBJ databases">
        <authorList>
            <person name="Jaros S."/>
            <person name="Januszkiewicz K."/>
            <person name="Wedrychowicz H."/>
        </authorList>
    </citation>
    <scope>NUCLEOTIDE SEQUENCE [LARGE SCALE GENOMIC DNA]</scope>
    <source>
        <strain evidence="5">DSM 7057</strain>
    </source>
</reference>
<name>A0AA94HRS4_DESDE</name>
<evidence type="ECO:0000256" key="2">
    <source>
        <dbReference type="ARBA" id="ARBA00023136"/>
    </source>
</evidence>
<proteinExistence type="predicted"/>
<dbReference type="PANTHER" id="PTHR12815">
    <property type="entry name" value="SORTING AND ASSEMBLY MACHINERY SAMM50 PROTEIN FAMILY MEMBER"/>
    <property type="match status" value="1"/>
</dbReference>
<feature type="domain" description="Bacterial surface antigen (D15)" evidence="3">
    <location>
        <begin position="404"/>
        <end position="702"/>
    </location>
</feature>
<dbReference type="Gene3D" id="2.40.160.50">
    <property type="entry name" value="membrane protein fhac: a member of the omp85/tpsb transporter family"/>
    <property type="match status" value="1"/>
</dbReference>
<evidence type="ECO:0000313" key="5">
    <source>
        <dbReference type="Proteomes" id="UP000182680"/>
    </source>
</evidence>
<dbReference type="AlphaFoldDB" id="A0AA94HRS4"/>
<keyword evidence="2" id="KW-0472">Membrane</keyword>
<dbReference type="Pfam" id="PF01103">
    <property type="entry name" value="Omp85"/>
    <property type="match status" value="1"/>
</dbReference>
<dbReference type="InterPro" id="IPR000184">
    <property type="entry name" value="Bac_surfAg_D15"/>
</dbReference>
<evidence type="ECO:0000256" key="1">
    <source>
        <dbReference type="ARBA" id="ARBA00004370"/>
    </source>
</evidence>
<protein>
    <submittedName>
        <fullName evidence="4">Autotransporter secretion outer membrane protein TamA</fullName>
    </submittedName>
</protein>
<organism evidence="4 5">
    <name type="scientific">Desulfovibrio desulfuricans</name>
    <dbReference type="NCBI Taxonomy" id="876"/>
    <lineage>
        <taxon>Bacteria</taxon>
        <taxon>Pseudomonadati</taxon>
        <taxon>Thermodesulfobacteriota</taxon>
        <taxon>Desulfovibrionia</taxon>
        <taxon>Desulfovibrionales</taxon>
        <taxon>Desulfovibrionaceae</taxon>
        <taxon>Desulfovibrio</taxon>
    </lineage>
</organism>
<gene>
    <name evidence="4" type="ORF">SAMN02910291_00955</name>
</gene>
<evidence type="ECO:0000259" key="3">
    <source>
        <dbReference type="Pfam" id="PF01103"/>
    </source>
</evidence>
<dbReference type="Gene3D" id="3.10.20.310">
    <property type="entry name" value="membrane protein fhac"/>
    <property type="match status" value="1"/>
</dbReference>
<dbReference type="EMBL" id="FPIW01000011">
    <property type="protein sequence ID" value="SFW35318.1"/>
    <property type="molecule type" value="Genomic_DNA"/>
</dbReference>
<dbReference type="Proteomes" id="UP000182680">
    <property type="component" value="Unassembled WGS sequence"/>
</dbReference>
<comment type="subcellular location">
    <subcellularLocation>
        <location evidence="1">Membrane</location>
    </subcellularLocation>
</comment>
<comment type="caution">
    <text evidence="4">The sequence shown here is derived from an EMBL/GenBank/DDBJ whole genome shotgun (WGS) entry which is preliminary data.</text>
</comment>
<evidence type="ECO:0000313" key="4">
    <source>
        <dbReference type="EMBL" id="SFW35318.1"/>
    </source>
</evidence>
<dbReference type="InterPro" id="IPR039910">
    <property type="entry name" value="D15-like"/>
</dbReference>
<dbReference type="GO" id="GO:0019867">
    <property type="term" value="C:outer membrane"/>
    <property type="evidence" value="ECO:0007669"/>
    <property type="project" value="InterPro"/>
</dbReference>